<dbReference type="Proteomes" id="UP000000849">
    <property type="component" value="Chromosome"/>
</dbReference>
<dbReference type="GO" id="GO:0003677">
    <property type="term" value="F:DNA binding"/>
    <property type="evidence" value="ECO:0007669"/>
    <property type="project" value="UniProtKB-KW"/>
</dbReference>
<feature type="domain" description="HTH arsR-type" evidence="4">
    <location>
        <begin position="10"/>
        <end position="104"/>
    </location>
</feature>
<dbReference type="CDD" id="cd00090">
    <property type="entry name" value="HTH_ARSR"/>
    <property type="match status" value="1"/>
</dbReference>
<accession>D5UE53</accession>
<proteinExistence type="predicted"/>
<name>D5UE53_CELFN</name>
<gene>
    <name evidence="5" type="ordered locus">Cfla_3658</name>
</gene>
<dbReference type="NCBIfam" id="NF033788">
    <property type="entry name" value="HTH_metalloreg"/>
    <property type="match status" value="1"/>
</dbReference>
<keyword evidence="3" id="KW-0804">Transcription</keyword>
<dbReference type="AlphaFoldDB" id="D5UE53"/>
<dbReference type="KEGG" id="cfl:Cfla_3658"/>
<dbReference type="SMART" id="SM00418">
    <property type="entry name" value="HTH_ARSR"/>
    <property type="match status" value="1"/>
</dbReference>
<protein>
    <submittedName>
        <fullName evidence="5">Transcriptional regulator, ArsR family</fullName>
    </submittedName>
</protein>
<dbReference type="PANTHER" id="PTHR33154:SF18">
    <property type="entry name" value="ARSENICAL RESISTANCE OPERON REPRESSOR"/>
    <property type="match status" value="1"/>
</dbReference>
<evidence type="ECO:0000256" key="1">
    <source>
        <dbReference type="ARBA" id="ARBA00023015"/>
    </source>
</evidence>
<dbReference type="OrthoDB" id="9798835at2"/>
<dbReference type="InterPro" id="IPR036388">
    <property type="entry name" value="WH-like_DNA-bd_sf"/>
</dbReference>
<sequence length="105" mass="11384">MAESILIEMTTPSGTAGEVALLQAVADPIRWAVLDILAIGEHCVCDLQKRVPIPANLLSYHLKVLRDAGLVVTSRRGRWVDYRLADDAVERMTAALPSGHAAVRP</sequence>
<organism evidence="5 6">
    <name type="scientific">Cellulomonas flavigena (strain ATCC 482 / DSM 20109 / BCRC 11376 / JCM 18109 / NBRC 3775 / NCIMB 8073 / NRS 134)</name>
    <dbReference type="NCBI Taxonomy" id="446466"/>
    <lineage>
        <taxon>Bacteria</taxon>
        <taxon>Bacillati</taxon>
        <taxon>Actinomycetota</taxon>
        <taxon>Actinomycetes</taxon>
        <taxon>Micrococcales</taxon>
        <taxon>Cellulomonadaceae</taxon>
        <taxon>Cellulomonas</taxon>
    </lineage>
</organism>
<dbReference type="SUPFAM" id="SSF46785">
    <property type="entry name" value="Winged helix' DNA-binding domain"/>
    <property type="match status" value="1"/>
</dbReference>
<evidence type="ECO:0000313" key="5">
    <source>
        <dbReference type="EMBL" id="ADG76529.1"/>
    </source>
</evidence>
<evidence type="ECO:0000313" key="6">
    <source>
        <dbReference type="Proteomes" id="UP000000849"/>
    </source>
</evidence>
<dbReference type="RefSeq" id="WP_013118857.1">
    <property type="nucleotide sequence ID" value="NC_014151.1"/>
</dbReference>
<dbReference type="InterPro" id="IPR051081">
    <property type="entry name" value="HTH_MetalResp_TranReg"/>
</dbReference>
<dbReference type="InterPro" id="IPR001845">
    <property type="entry name" value="HTH_ArsR_DNA-bd_dom"/>
</dbReference>
<dbReference type="Pfam" id="PF01022">
    <property type="entry name" value="HTH_5"/>
    <property type="match status" value="1"/>
</dbReference>
<dbReference type="InterPro" id="IPR036390">
    <property type="entry name" value="WH_DNA-bd_sf"/>
</dbReference>
<dbReference type="EMBL" id="CP001964">
    <property type="protein sequence ID" value="ADG76529.1"/>
    <property type="molecule type" value="Genomic_DNA"/>
</dbReference>
<dbReference type="HOGENOM" id="CLU_097806_3_2_11"/>
<reference evidence="5 6" key="1">
    <citation type="journal article" date="2010" name="Stand. Genomic Sci.">
        <title>Complete genome sequence of Cellulomonas flavigena type strain (134).</title>
        <authorList>
            <person name="Abt B."/>
            <person name="Foster B."/>
            <person name="Lapidus A."/>
            <person name="Clum A."/>
            <person name="Sun H."/>
            <person name="Pukall R."/>
            <person name="Lucas S."/>
            <person name="Glavina Del Rio T."/>
            <person name="Nolan M."/>
            <person name="Tice H."/>
            <person name="Cheng J.F."/>
            <person name="Pitluck S."/>
            <person name="Liolios K."/>
            <person name="Ivanova N."/>
            <person name="Mavromatis K."/>
            <person name="Ovchinnikova G."/>
            <person name="Pati A."/>
            <person name="Goodwin L."/>
            <person name="Chen A."/>
            <person name="Palaniappan K."/>
            <person name="Land M."/>
            <person name="Hauser L."/>
            <person name="Chang Y.J."/>
            <person name="Jeffries C.D."/>
            <person name="Rohde M."/>
            <person name="Goker M."/>
            <person name="Woyke T."/>
            <person name="Bristow J."/>
            <person name="Eisen J.A."/>
            <person name="Markowitz V."/>
            <person name="Hugenholtz P."/>
            <person name="Kyrpides N.C."/>
            <person name="Klenk H.P."/>
        </authorList>
    </citation>
    <scope>NUCLEOTIDE SEQUENCE [LARGE SCALE GENOMIC DNA]</scope>
    <source>
        <strain evidence="6">ATCC 482 / DSM 20109 / BCRC 11376 / JCM 18109 / NBRC 3775 / NCIMB 8073 / NRS 134</strain>
    </source>
</reference>
<keyword evidence="1" id="KW-0805">Transcription regulation</keyword>
<dbReference type="InterPro" id="IPR011991">
    <property type="entry name" value="ArsR-like_HTH"/>
</dbReference>
<dbReference type="PROSITE" id="PS50987">
    <property type="entry name" value="HTH_ARSR_2"/>
    <property type="match status" value="1"/>
</dbReference>
<dbReference type="PANTHER" id="PTHR33154">
    <property type="entry name" value="TRANSCRIPTIONAL REGULATOR, ARSR FAMILY"/>
    <property type="match status" value="1"/>
</dbReference>
<evidence type="ECO:0000259" key="4">
    <source>
        <dbReference type="PROSITE" id="PS50987"/>
    </source>
</evidence>
<evidence type="ECO:0000256" key="3">
    <source>
        <dbReference type="ARBA" id="ARBA00023163"/>
    </source>
</evidence>
<dbReference type="GO" id="GO:0003700">
    <property type="term" value="F:DNA-binding transcription factor activity"/>
    <property type="evidence" value="ECO:0007669"/>
    <property type="project" value="InterPro"/>
</dbReference>
<dbReference type="PRINTS" id="PR00778">
    <property type="entry name" value="HTHARSR"/>
</dbReference>
<dbReference type="Gene3D" id="1.10.10.10">
    <property type="entry name" value="Winged helix-like DNA-binding domain superfamily/Winged helix DNA-binding domain"/>
    <property type="match status" value="1"/>
</dbReference>
<dbReference type="STRING" id="446466.Cfla_3658"/>
<dbReference type="eggNOG" id="COG0640">
    <property type="taxonomic scope" value="Bacteria"/>
</dbReference>
<keyword evidence="6" id="KW-1185">Reference proteome</keyword>
<keyword evidence="2" id="KW-0238">DNA-binding</keyword>
<evidence type="ECO:0000256" key="2">
    <source>
        <dbReference type="ARBA" id="ARBA00023125"/>
    </source>
</evidence>